<name>A0A317FE46_9PROT</name>
<evidence type="ECO:0000256" key="2">
    <source>
        <dbReference type="SAM" id="Phobius"/>
    </source>
</evidence>
<evidence type="ECO:0000313" key="5">
    <source>
        <dbReference type="Proteomes" id="UP000245765"/>
    </source>
</evidence>
<feature type="compositionally biased region" description="Pro residues" evidence="1">
    <location>
        <begin position="127"/>
        <end position="136"/>
    </location>
</feature>
<feature type="region of interest" description="Disordered" evidence="1">
    <location>
        <begin position="127"/>
        <end position="154"/>
    </location>
</feature>
<sequence length="238" mass="25195">MTMDAMVPSYRVQREASGVPWRMLAIAGGLLAVLAVAAGGWWALRSFGQSGPVPVVEADPRPFKVKPEYRGGLRVPNQDELILDRPSNRAQLATPRNAVMMPEAEAPNIGGLRAAVAPPAPVVPPAPVAAPEPAAPAPAEAQATAPAAEPPPVRTGRVQVQLGALNSPEAARAEWDRLSRRAPELFEGRSPQILRLERGEGQAPLFRLRTGGLPDQDAATEFCQQIRARGGACVPIRG</sequence>
<dbReference type="SUPFAM" id="SSF110997">
    <property type="entry name" value="Sporulation related repeat"/>
    <property type="match status" value="1"/>
</dbReference>
<feature type="domain" description="SPOR" evidence="3">
    <location>
        <begin position="152"/>
        <end position="238"/>
    </location>
</feature>
<dbReference type="PROSITE" id="PS51724">
    <property type="entry name" value="SPOR"/>
    <property type="match status" value="1"/>
</dbReference>
<keyword evidence="2" id="KW-0472">Membrane</keyword>
<feature type="transmembrane region" description="Helical" evidence="2">
    <location>
        <begin position="21"/>
        <end position="44"/>
    </location>
</feature>
<dbReference type="GO" id="GO:0042834">
    <property type="term" value="F:peptidoglycan binding"/>
    <property type="evidence" value="ECO:0007669"/>
    <property type="project" value="InterPro"/>
</dbReference>
<comment type="caution">
    <text evidence="4">The sequence shown here is derived from an EMBL/GenBank/DDBJ whole genome shotgun (WGS) entry which is preliminary data.</text>
</comment>
<protein>
    <recommendedName>
        <fullName evidence="3">SPOR domain-containing protein</fullName>
    </recommendedName>
</protein>
<accession>A0A317FE46</accession>
<keyword evidence="5" id="KW-1185">Reference proteome</keyword>
<keyword evidence="2" id="KW-0812">Transmembrane</keyword>
<feature type="compositionally biased region" description="Low complexity" evidence="1">
    <location>
        <begin position="137"/>
        <end position="147"/>
    </location>
</feature>
<evidence type="ECO:0000313" key="4">
    <source>
        <dbReference type="EMBL" id="PWS36277.1"/>
    </source>
</evidence>
<organism evidence="4 5">
    <name type="scientific">Falsiroseomonas bella</name>
    <dbReference type="NCBI Taxonomy" id="2184016"/>
    <lineage>
        <taxon>Bacteria</taxon>
        <taxon>Pseudomonadati</taxon>
        <taxon>Pseudomonadota</taxon>
        <taxon>Alphaproteobacteria</taxon>
        <taxon>Acetobacterales</taxon>
        <taxon>Roseomonadaceae</taxon>
        <taxon>Falsiroseomonas</taxon>
    </lineage>
</organism>
<dbReference type="InterPro" id="IPR007730">
    <property type="entry name" value="SPOR-like_dom"/>
</dbReference>
<keyword evidence="2" id="KW-1133">Transmembrane helix</keyword>
<gene>
    <name evidence="4" type="ORF">DFH01_13945</name>
</gene>
<evidence type="ECO:0000259" key="3">
    <source>
        <dbReference type="PROSITE" id="PS51724"/>
    </source>
</evidence>
<dbReference type="Proteomes" id="UP000245765">
    <property type="component" value="Unassembled WGS sequence"/>
</dbReference>
<dbReference type="AlphaFoldDB" id="A0A317FE46"/>
<dbReference type="InterPro" id="IPR036680">
    <property type="entry name" value="SPOR-like_sf"/>
</dbReference>
<dbReference type="Pfam" id="PF05036">
    <property type="entry name" value="SPOR"/>
    <property type="match status" value="1"/>
</dbReference>
<dbReference type="Gene3D" id="3.30.70.1070">
    <property type="entry name" value="Sporulation related repeat"/>
    <property type="match status" value="1"/>
</dbReference>
<evidence type="ECO:0000256" key="1">
    <source>
        <dbReference type="SAM" id="MobiDB-lite"/>
    </source>
</evidence>
<dbReference type="EMBL" id="QGNA01000003">
    <property type="protein sequence ID" value="PWS36277.1"/>
    <property type="molecule type" value="Genomic_DNA"/>
</dbReference>
<proteinExistence type="predicted"/>
<reference evidence="5" key="1">
    <citation type="submission" date="2018-05" db="EMBL/GenBank/DDBJ databases">
        <authorList>
            <person name="Du Z."/>
            <person name="Wang X."/>
        </authorList>
    </citation>
    <scope>NUCLEOTIDE SEQUENCE [LARGE SCALE GENOMIC DNA]</scope>
    <source>
        <strain evidence="5">CQN31</strain>
    </source>
</reference>